<dbReference type="AlphaFoldDB" id="A0A1B7MU26"/>
<dbReference type="EMBL" id="KV448442">
    <property type="protein sequence ID" value="OAX36109.1"/>
    <property type="molecule type" value="Genomic_DNA"/>
</dbReference>
<reference evidence="1 2" key="1">
    <citation type="submission" date="2016-06" db="EMBL/GenBank/DDBJ databases">
        <title>Comparative genomics of the ectomycorrhizal sister species Rhizopogon vinicolor and Rhizopogon vesiculosus (Basidiomycota: Boletales) reveals a divergence of the mating type B locus.</title>
        <authorList>
            <consortium name="DOE Joint Genome Institute"/>
            <person name="Mujic A.B."/>
            <person name="Kuo A."/>
            <person name="Tritt A."/>
            <person name="Lipzen A."/>
            <person name="Chen C."/>
            <person name="Johnson J."/>
            <person name="Sharma A."/>
            <person name="Barry K."/>
            <person name="Grigoriev I.V."/>
            <person name="Spatafora J.W."/>
        </authorList>
    </citation>
    <scope>NUCLEOTIDE SEQUENCE [LARGE SCALE GENOMIC DNA]</scope>
    <source>
        <strain evidence="1 2">AM-OR11-026</strain>
    </source>
</reference>
<keyword evidence="2" id="KW-1185">Reference proteome</keyword>
<organism evidence="1 2">
    <name type="scientific">Rhizopogon vinicolor AM-OR11-026</name>
    <dbReference type="NCBI Taxonomy" id="1314800"/>
    <lineage>
        <taxon>Eukaryota</taxon>
        <taxon>Fungi</taxon>
        <taxon>Dikarya</taxon>
        <taxon>Basidiomycota</taxon>
        <taxon>Agaricomycotina</taxon>
        <taxon>Agaricomycetes</taxon>
        <taxon>Agaricomycetidae</taxon>
        <taxon>Boletales</taxon>
        <taxon>Suillineae</taxon>
        <taxon>Rhizopogonaceae</taxon>
        <taxon>Rhizopogon</taxon>
    </lineage>
</organism>
<proteinExistence type="predicted"/>
<gene>
    <name evidence="1" type="ORF">K503DRAFT_328896</name>
</gene>
<sequence length="59" mass="6760">MTPTPRSRRKNVRFRGTKPTSHVNVTYSFSLLSSTSPLCNIIFFVQRTNLLTTEGYCCM</sequence>
<evidence type="ECO:0000313" key="1">
    <source>
        <dbReference type="EMBL" id="OAX36109.1"/>
    </source>
</evidence>
<accession>A0A1B7MU26</accession>
<dbReference type="Proteomes" id="UP000092154">
    <property type="component" value="Unassembled WGS sequence"/>
</dbReference>
<dbReference type="InParanoid" id="A0A1B7MU26"/>
<name>A0A1B7MU26_9AGAM</name>
<evidence type="ECO:0000313" key="2">
    <source>
        <dbReference type="Proteomes" id="UP000092154"/>
    </source>
</evidence>
<protein>
    <submittedName>
        <fullName evidence="1">Uncharacterized protein</fullName>
    </submittedName>
</protein>